<dbReference type="Gene3D" id="3.40.1310.20">
    <property type="match status" value="1"/>
</dbReference>
<dbReference type="OrthoDB" id="420859at2759"/>
<comment type="caution">
    <text evidence="1">The sequence shown here is derived from an EMBL/GenBank/DDBJ whole genome shotgun (WGS) entry which is preliminary data.</text>
</comment>
<name>A0A812VWG6_9DINO</name>
<dbReference type="AlphaFoldDB" id="A0A812VWG6"/>
<protein>
    <recommendedName>
        <fullName evidence="3">Replication-associated protein</fullName>
    </recommendedName>
</protein>
<organism evidence="1 2">
    <name type="scientific">Symbiodinium necroappetens</name>
    <dbReference type="NCBI Taxonomy" id="1628268"/>
    <lineage>
        <taxon>Eukaryota</taxon>
        <taxon>Sar</taxon>
        <taxon>Alveolata</taxon>
        <taxon>Dinophyceae</taxon>
        <taxon>Suessiales</taxon>
        <taxon>Symbiodiniaceae</taxon>
        <taxon>Symbiodinium</taxon>
    </lineage>
</organism>
<reference evidence="1" key="1">
    <citation type="submission" date="2021-02" db="EMBL/GenBank/DDBJ databases">
        <authorList>
            <person name="Dougan E. K."/>
            <person name="Rhodes N."/>
            <person name="Thang M."/>
            <person name="Chan C."/>
        </authorList>
    </citation>
    <scope>NUCLEOTIDE SEQUENCE</scope>
</reference>
<evidence type="ECO:0000313" key="1">
    <source>
        <dbReference type="EMBL" id="CAE7642191.1"/>
    </source>
</evidence>
<accession>A0A812VWG6</accession>
<keyword evidence="2" id="KW-1185">Reference proteome</keyword>
<gene>
    <name evidence="1" type="ORF">SNEC2469_LOCUS18142</name>
</gene>
<dbReference type="EMBL" id="CAJNJA010030349">
    <property type="protein sequence ID" value="CAE7642191.1"/>
    <property type="molecule type" value="Genomic_DNA"/>
</dbReference>
<evidence type="ECO:0000313" key="2">
    <source>
        <dbReference type="Proteomes" id="UP000601435"/>
    </source>
</evidence>
<dbReference type="Proteomes" id="UP000601435">
    <property type="component" value="Unassembled WGS sequence"/>
</dbReference>
<evidence type="ECO:0008006" key="3">
    <source>
        <dbReference type="Google" id="ProtNLM"/>
    </source>
</evidence>
<proteinExistence type="predicted"/>
<sequence length="433" mass="49904">MQTVGVEPSPDHHGRADYNQQEFQALADEATRLRLQCMFGLLSVRPIKRLIHKLKVKPRLQTPEQQQKLRDIVAAYDGSDDAADTGYRLRAASCLFTYNSAELSEDWWEPFVAWLQTLEFVFRWTATMETSLRSGIEGRLHLHVFMEFNKAVDWTGLRAVTFNGVRPNAQATAGRGAKMREMKNHGHFYVFADKVGTLKVATSGYEPWKDYPVKGWWLDSLWSEHKLTHDVYLRYACQVRLGFVGRLKQVESVRFHERLGEYQAEQLATEQRLQALKRPFRPEVLAALQPWADQYSADQLRYKFLVLRGGSRTGKSTLAKSLGDVYGWGSPYIQTVQGAPAPDLKEFDKESHGYILFDNVNDMQFVLDYRALVQSNNSVHTLGQSQTGMYAYRVWVYKVPIVMTVDDSAVWNSHEPWIRENMFELVLRGPCYE</sequence>